<comment type="caution">
    <text evidence="2">The sequence shown here is derived from an EMBL/GenBank/DDBJ whole genome shotgun (WGS) entry which is preliminary data.</text>
</comment>
<dbReference type="EMBL" id="NBSK02000006">
    <property type="protein sequence ID" value="KAJ0198626.1"/>
    <property type="molecule type" value="Genomic_DNA"/>
</dbReference>
<evidence type="ECO:0000313" key="3">
    <source>
        <dbReference type="Proteomes" id="UP000235145"/>
    </source>
</evidence>
<feature type="region of interest" description="Disordered" evidence="1">
    <location>
        <begin position="1"/>
        <end position="34"/>
    </location>
</feature>
<proteinExistence type="predicted"/>
<gene>
    <name evidence="2" type="ORF">LSAT_V11C600339960</name>
</gene>
<feature type="region of interest" description="Disordered" evidence="1">
    <location>
        <begin position="93"/>
        <end position="119"/>
    </location>
</feature>
<name>A0A9R1V5J9_LACSA</name>
<dbReference type="AlphaFoldDB" id="A0A9R1V5J9"/>
<sequence length="119" mass="13158">MEWNARPKKGPVEAYKAAHPASGEVSGNSPRRATDVLLRKPSFAVHSSSFVTRTSTSASRCRLLVGHKPVVASPGHQMSNTDDYIEVEDETIEVENPTNDQVPQKNKKKTKEFNPRSNV</sequence>
<reference evidence="2 3" key="1">
    <citation type="journal article" date="2017" name="Nat. Commun.">
        <title>Genome assembly with in vitro proximity ligation data and whole-genome triplication in lettuce.</title>
        <authorList>
            <person name="Reyes-Chin-Wo S."/>
            <person name="Wang Z."/>
            <person name="Yang X."/>
            <person name="Kozik A."/>
            <person name="Arikit S."/>
            <person name="Song C."/>
            <person name="Xia L."/>
            <person name="Froenicke L."/>
            <person name="Lavelle D.O."/>
            <person name="Truco M.J."/>
            <person name="Xia R."/>
            <person name="Zhu S."/>
            <person name="Xu C."/>
            <person name="Xu H."/>
            <person name="Xu X."/>
            <person name="Cox K."/>
            <person name="Korf I."/>
            <person name="Meyers B.C."/>
            <person name="Michelmore R.W."/>
        </authorList>
    </citation>
    <scope>NUCLEOTIDE SEQUENCE [LARGE SCALE GENOMIC DNA]</scope>
    <source>
        <strain evidence="3">cv. Salinas</strain>
        <tissue evidence="2">Seedlings</tissue>
    </source>
</reference>
<evidence type="ECO:0000313" key="2">
    <source>
        <dbReference type="EMBL" id="KAJ0198626.1"/>
    </source>
</evidence>
<protein>
    <submittedName>
        <fullName evidence="2">Uncharacterized protein</fullName>
    </submittedName>
</protein>
<accession>A0A9R1V5J9</accession>
<evidence type="ECO:0000256" key="1">
    <source>
        <dbReference type="SAM" id="MobiDB-lite"/>
    </source>
</evidence>
<organism evidence="2 3">
    <name type="scientific">Lactuca sativa</name>
    <name type="common">Garden lettuce</name>
    <dbReference type="NCBI Taxonomy" id="4236"/>
    <lineage>
        <taxon>Eukaryota</taxon>
        <taxon>Viridiplantae</taxon>
        <taxon>Streptophyta</taxon>
        <taxon>Embryophyta</taxon>
        <taxon>Tracheophyta</taxon>
        <taxon>Spermatophyta</taxon>
        <taxon>Magnoliopsida</taxon>
        <taxon>eudicotyledons</taxon>
        <taxon>Gunneridae</taxon>
        <taxon>Pentapetalae</taxon>
        <taxon>asterids</taxon>
        <taxon>campanulids</taxon>
        <taxon>Asterales</taxon>
        <taxon>Asteraceae</taxon>
        <taxon>Cichorioideae</taxon>
        <taxon>Cichorieae</taxon>
        <taxon>Lactucinae</taxon>
        <taxon>Lactuca</taxon>
    </lineage>
</organism>
<keyword evidence="3" id="KW-1185">Reference proteome</keyword>
<dbReference type="Proteomes" id="UP000235145">
    <property type="component" value="Unassembled WGS sequence"/>
</dbReference>